<comment type="similarity">
    <text evidence="1">Belongs to the LysR transcriptional regulatory family.</text>
</comment>
<dbReference type="GO" id="GO:0003700">
    <property type="term" value="F:DNA-binding transcription factor activity"/>
    <property type="evidence" value="ECO:0007669"/>
    <property type="project" value="InterPro"/>
</dbReference>
<dbReference type="Proteomes" id="UP000069632">
    <property type="component" value="Unassembled WGS sequence"/>
</dbReference>
<keyword evidence="3" id="KW-0238">DNA-binding</keyword>
<dbReference type="InterPro" id="IPR005119">
    <property type="entry name" value="LysR_subst-bd"/>
</dbReference>
<dbReference type="PROSITE" id="PS50931">
    <property type="entry name" value="HTH_LYSR"/>
    <property type="match status" value="1"/>
</dbReference>
<evidence type="ECO:0000256" key="3">
    <source>
        <dbReference type="ARBA" id="ARBA00023125"/>
    </source>
</evidence>
<dbReference type="EMBL" id="FIZP01000003">
    <property type="protein sequence ID" value="CZE47361.1"/>
    <property type="molecule type" value="Genomic_DNA"/>
</dbReference>
<dbReference type="InterPro" id="IPR000847">
    <property type="entry name" value="LysR_HTH_N"/>
</dbReference>
<evidence type="ECO:0000256" key="2">
    <source>
        <dbReference type="ARBA" id="ARBA00023015"/>
    </source>
</evidence>
<dbReference type="AlphaFoldDB" id="A0A128EQW4"/>
<organism evidence="6 7">
    <name type="scientific">Campylobacter geochelonis</name>
    <dbReference type="NCBI Taxonomy" id="1780362"/>
    <lineage>
        <taxon>Bacteria</taxon>
        <taxon>Pseudomonadati</taxon>
        <taxon>Campylobacterota</taxon>
        <taxon>Epsilonproteobacteria</taxon>
        <taxon>Campylobacterales</taxon>
        <taxon>Campylobacteraceae</taxon>
        <taxon>Campylobacter</taxon>
    </lineage>
</organism>
<protein>
    <submittedName>
        <fullName evidence="6">LysR family transcriptional regulator</fullName>
    </submittedName>
</protein>
<dbReference type="PANTHER" id="PTHR30126:SF40">
    <property type="entry name" value="HTH-TYPE TRANSCRIPTIONAL REGULATOR GLTR"/>
    <property type="match status" value="1"/>
</dbReference>
<gene>
    <name evidence="6" type="primary">cysL_2</name>
    <name evidence="6" type="ORF">ERS672216_00842</name>
</gene>
<sequence length="295" mass="34020">MTLKQIEYFLKVCELRQISECSKFFGISQSAMSIAIKNLEISLNGNLFDRRGKSLILNERGRAFLNSITPVYYKILEIEKNMRNSSMFDISIMSSQNVGNYLLPYILSDFTNKDFNIDLDVIICNTERILEFIKKNKCDIGLIENNLRDNEVSSIKICNDELVVVTGDKRFQDREFSIAEIANLGWVVREKGSGTRDILFENLPKNLSLNVILELTSTESIKRCIKNKTLFTCMPKFALKGELDDGLYEVKIRGVKFLRDLSIVYAKDKDESETFSRVINILVEKIRMYHNNLTL</sequence>
<reference evidence="6 7" key="1">
    <citation type="submission" date="2016-02" db="EMBL/GenBank/DDBJ databases">
        <authorList>
            <consortium name="Pathogen Informatics"/>
        </authorList>
    </citation>
    <scope>NUCLEOTIDE SEQUENCE [LARGE SCALE GENOMIC DNA]</scope>
    <source>
        <strain evidence="6 7">RC20</strain>
    </source>
</reference>
<dbReference type="Pfam" id="PF03466">
    <property type="entry name" value="LysR_substrate"/>
    <property type="match status" value="1"/>
</dbReference>
<evidence type="ECO:0000313" key="6">
    <source>
        <dbReference type="EMBL" id="CZE47361.1"/>
    </source>
</evidence>
<keyword evidence="2" id="KW-0805">Transcription regulation</keyword>
<evidence type="ECO:0000256" key="4">
    <source>
        <dbReference type="ARBA" id="ARBA00023163"/>
    </source>
</evidence>
<dbReference type="Gene3D" id="1.10.10.10">
    <property type="entry name" value="Winged helix-like DNA-binding domain superfamily/Winged helix DNA-binding domain"/>
    <property type="match status" value="1"/>
</dbReference>
<dbReference type="PANTHER" id="PTHR30126">
    <property type="entry name" value="HTH-TYPE TRANSCRIPTIONAL REGULATOR"/>
    <property type="match status" value="1"/>
</dbReference>
<proteinExistence type="inferred from homology"/>
<dbReference type="SUPFAM" id="SSF53850">
    <property type="entry name" value="Periplasmic binding protein-like II"/>
    <property type="match status" value="1"/>
</dbReference>
<feature type="domain" description="HTH lysR-type" evidence="5">
    <location>
        <begin position="1"/>
        <end position="58"/>
    </location>
</feature>
<dbReference type="InterPro" id="IPR036388">
    <property type="entry name" value="WH-like_DNA-bd_sf"/>
</dbReference>
<evidence type="ECO:0000313" key="7">
    <source>
        <dbReference type="Proteomes" id="UP000069632"/>
    </source>
</evidence>
<name>A0A128EQW4_9BACT</name>
<dbReference type="OrthoDB" id="5317428at2"/>
<dbReference type="Pfam" id="PF00126">
    <property type="entry name" value="HTH_1"/>
    <property type="match status" value="1"/>
</dbReference>
<dbReference type="InterPro" id="IPR036390">
    <property type="entry name" value="WH_DNA-bd_sf"/>
</dbReference>
<dbReference type="GO" id="GO:0000976">
    <property type="term" value="F:transcription cis-regulatory region binding"/>
    <property type="evidence" value="ECO:0007669"/>
    <property type="project" value="TreeGrafter"/>
</dbReference>
<keyword evidence="4" id="KW-0804">Transcription</keyword>
<keyword evidence="7" id="KW-1185">Reference proteome</keyword>
<evidence type="ECO:0000259" key="5">
    <source>
        <dbReference type="PROSITE" id="PS50931"/>
    </source>
</evidence>
<dbReference type="SUPFAM" id="SSF46785">
    <property type="entry name" value="Winged helix' DNA-binding domain"/>
    <property type="match status" value="1"/>
</dbReference>
<dbReference type="RefSeq" id="WP_075494543.1">
    <property type="nucleotide sequence ID" value="NZ_CP053844.1"/>
</dbReference>
<evidence type="ECO:0000256" key="1">
    <source>
        <dbReference type="ARBA" id="ARBA00009437"/>
    </source>
</evidence>
<dbReference type="Gene3D" id="3.40.190.290">
    <property type="match status" value="1"/>
</dbReference>
<accession>A0A128EQW4</accession>